<feature type="compositionally biased region" description="Low complexity" evidence="1">
    <location>
        <begin position="622"/>
        <end position="636"/>
    </location>
</feature>
<dbReference type="EMBL" id="KL198022">
    <property type="protein sequence ID" value="KDQ18060.1"/>
    <property type="molecule type" value="Genomic_DNA"/>
</dbReference>
<organism evidence="2 3">
    <name type="scientific">Botryobasidium botryosum (strain FD-172 SS1)</name>
    <dbReference type="NCBI Taxonomy" id="930990"/>
    <lineage>
        <taxon>Eukaryota</taxon>
        <taxon>Fungi</taxon>
        <taxon>Dikarya</taxon>
        <taxon>Basidiomycota</taxon>
        <taxon>Agaricomycotina</taxon>
        <taxon>Agaricomycetes</taxon>
        <taxon>Cantharellales</taxon>
        <taxon>Botryobasidiaceae</taxon>
        <taxon>Botryobasidium</taxon>
    </lineage>
</organism>
<dbReference type="AlphaFoldDB" id="A0A067MTM3"/>
<evidence type="ECO:0008006" key="4">
    <source>
        <dbReference type="Google" id="ProtNLM"/>
    </source>
</evidence>
<protein>
    <recommendedName>
        <fullName evidence="4">DUF1776-domain-containing protein</fullName>
    </recommendedName>
</protein>
<dbReference type="InParanoid" id="A0A067MTM3"/>
<sequence length="654" mass="70105">MLVIPPLPPLPPLPTLQQIEDYIYTLEDYVVHQLPPNLSQTVQRIFDDLRRFGPPVLPDFGLGELQGRLGTYVEIPIPPPPPPKTSFQVAADWVASHKLIVLVASLATAGVVGYVVVNLKDGEGRRFRKIASKRRDKGVARVLGRNQDNSVKRDVVVILGADATPYGPAVVKSLEEQGHIVIASVSSPDAVYEIEKAGKGWVRALVLDPTEVDSTSIFLRSLSSTLSLRFPTTLAGDPYISNSSNPLSAPPALTSLISLLSLTPTAQLPESISSLGSSQAFLPNLVRAQITPLSIVTSILPLFRSRNRDIKYSKSVILCVPATARVGLAGHGEEAMLAAGLVKGAEVLRRELAQDEDLGDVKVVVVDVGEISAEDDQGRKQDEGYYWAGRKPSNAKVLGEALGTVVRGRFEGEGWAKWAAWWIGGWWRGQRFSVGAGAYTYTLASHLPTRFLDTLLAIPHRLTSLHAYIYGQPIVPATPRPPAHTRLSSSTTTALASTANKPSSASRSIVLPTTVERERGEGVEESGTIRSRPRKSVSSTVGSPGIANTGALSSANLNAVNTPDTPTPTLGAPQPQSTPTASTSGIGRKRQDEREPGSPLSSPEEDYDDLYPSQPQSEFDFSSEGEGTGPETGSRTRSARSGNTTESWVDVSDT</sequence>
<evidence type="ECO:0000313" key="3">
    <source>
        <dbReference type="Proteomes" id="UP000027195"/>
    </source>
</evidence>
<feature type="compositionally biased region" description="Polar residues" evidence="1">
    <location>
        <begin position="550"/>
        <end position="585"/>
    </location>
</feature>
<proteinExistence type="predicted"/>
<accession>A0A067MTM3</accession>
<reference evidence="3" key="1">
    <citation type="journal article" date="2014" name="Proc. Natl. Acad. Sci. U.S.A.">
        <title>Extensive sampling of basidiomycete genomes demonstrates inadequacy of the white-rot/brown-rot paradigm for wood decay fungi.</title>
        <authorList>
            <person name="Riley R."/>
            <person name="Salamov A.A."/>
            <person name="Brown D.W."/>
            <person name="Nagy L.G."/>
            <person name="Floudas D."/>
            <person name="Held B.W."/>
            <person name="Levasseur A."/>
            <person name="Lombard V."/>
            <person name="Morin E."/>
            <person name="Otillar R."/>
            <person name="Lindquist E.A."/>
            <person name="Sun H."/>
            <person name="LaButti K.M."/>
            <person name="Schmutz J."/>
            <person name="Jabbour D."/>
            <person name="Luo H."/>
            <person name="Baker S.E."/>
            <person name="Pisabarro A.G."/>
            <person name="Walton J.D."/>
            <person name="Blanchette R.A."/>
            <person name="Henrissat B."/>
            <person name="Martin F."/>
            <person name="Cullen D."/>
            <person name="Hibbett D.S."/>
            <person name="Grigoriev I.V."/>
        </authorList>
    </citation>
    <scope>NUCLEOTIDE SEQUENCE [LARGE SCALE GENOMIC DNA]</scope>
    <source>
        <strain evidence="3">FD-172 SS1</strain>
    </source>
</reference>
<dbReference type="STRING" id="930990.A0A067MTM3"/>
<dbReference type="Proteomes" id="UP000027195">
    <property type="component" value="Unassembled WGS sequence"/>
</dbReference>
<dbReference type="InterPro" id="IPR013952">
    <property type="entry name" value="DUF1776_fun"/>
</dbReference>
<dbReference type="HOGENOM" id="CLU_022674_0_0_1"/>
<evidence type="ECO:0000256" key="1">
    <source>
        <dbReference type="SAM" id="MobiDB-lite"/>
    </source>
</evidence>
<dbReference type="OrthoDB" id="5308060at2759"/>
<feature type="region of interest" description="Disordered" evidence="1">
    <location>
        <begin position="480"/>
        <end position="654"/>
    </location>
</feature>
<feature type="compositionally biased region" description="Low complexity" evidence="1">
    <location>
        <begin position="487"/>
        <end position="499"/>
    </location>
</feature>
<dbReference type="Pfam" id="PF08643">
    <property type="entry name" value="DUF1776"/>
    <property type="match status" value="1"/>
</dbReference>
<gene>
    <name evidence="2" type="ORF">BOTBODRAFT_52866</name>
</gene>
<keyword evidence="3" id="KW-1185">Reference proteome</keyword>
<name>A0A067MTM3_BOTB1</name>
<evidence type="ECO:0000313" key="2">
    <source>
        <dbReference type="EMBL" id="KDQ18060.1"/>
    </source>
</evidence>